<dbReference type="InterPro" id="IPR015424">
    <property type="entry name" value="PyrdxlP-dep_Trfase"/>
</dbReference>
<dbReference type="SUPFAM" id="SSF53383">
    <property type="entry name" value="PLP-dependent transferases"/>
    <property type="match status" value="1"/>
</dbReference>
<sequence length="393" mass="42763">MGLLPSEEELFLPVYKRFPAMIDHGRDVHLYDVEGKKYLDFLSGIAVSALGHNHPDVVEALKKQLERNLHLSNYFIQDIQLQLASKLLSQTPYDKLFFANSGTEAIEGLIKLARKWGGKKGKKKIIAFEGGFHGRTLGAVSITGQGKYRDNFEPLLPGVEIVPFNDVTGFKKALSPDVAAVFFEGITGEGGIRPVSPGLLQALKEGRDTYNYLIFVDEIQTGVGRTGRFYYSEKFPFIPDALATAKGLGGGLPLAAFLVAGHLSHVFDPGEHGTTYGGNPLACASGLATVTAVAKTSFLQQVTENGKYLMALLRDIAGRFPQLCGEVRGEGLMCGMDVRRNGPEIMRAAFEKGLIFNIAGGGATLRFLPPLIVEKAHIDEAMEKLTDTLKTFQ</sequence>
<dbReference type="GO" id="GO:0008483">
    <property type="term" value="F:transaminase activity"/>
    <property type="evidence" value="ECO:0007669"/>
    <property type="project" value="UniProtKB-KW"/>
</dbReference>
<dbReference type="Gene3D" id="3.40.640.10">
    <property type="entry name" value="Type I PLP-dependent aspartate aminotransferase-like (Major domain)"/>
    <property type="match status" value="1"/>
</dbReference>
<organism evidence="8">
    <name type="scientific">Caldithrix abyssi</name>
    <dbReference type="NCBI Taxonomy" id="187145"/>
    <lineage>
        <taxon>Bacteria</taxon>
        <taxon>Pseudomonadati</taxon>
        <taxon>Calditrichota</taxon>
        <taxon>Calditrichia</taxon>
        <taxon>Calditrichales</taxon>
        <taxon>Calditrichaceae</taxon>
        <taxon>Caldithrix</taxon>
    </lineage>
</organism>
<dbReference type="GO" id="GO:0042802">
    <property type="term" value="F:identical protein binding"/>
    <property type="evidence" value="ECO:0007669"/>
    <property type="project" value="TreeGrafter"/>
</dbReference>
<evidence type="ECO:0000256" key="7">
    <source>
        <dbReference type="RuleBase" id="RU003560"/>
    </source>
</evidence>
<dbReference type="InterPro" id="IPR015421">
    <property type="entry name" value="PyrdxlP-dep_Trfase_major"/>
</dbReference>
<dbReference type="PROSITE" id="PS00600">
    <property type="entry name" value="AA_TRANSFER_CLASS_3"/>
    <property type="match status" value="1"/>
</dbReference>
<dbReference type="PANTHER" id="PTHR11986:SF79">
    <property type="entry name" value="ACETYLORNITHINE AMINOTRANSFERASE, MITOCHONDRIAL"/>
    <property type="match status" value="1"/>
</dbReference>
<dbReference type="InterPro" id="IPR050103">
    <property type="entry name" value="Class-III_PLP-dep_AT"/>
</dbReference>
<evidence type="ECO:0000313" key="8">
    <source>
        <dbReference type="EMBL" id="HHM02533.1"/>
    </source>
</evidence>
<dbReference type="InterPro" id="IPR015422">
    <property type="entry name" value="PyrdxlP-dep_Trfase_small"/>
</dbReference>
<dbReference type="GO" id="GO:0030170">
    <property type="term" value="F:pyridoxal phosphate binding"/>
    <property type="evidence" value="ECO:0007669"/>
    <property type="project" value="InterPro"/>
</dbReference>
<keyword evidence="2" id="KW-0032">Aminotransferase</keyword>
<gene>
    <name evidence="8" type="ORF">ENJ15_05920</name>
</gene>
<dbReference type="Pfam" id="PF00202">
    <property type="entry name" value="Aminotran_3"/>
    <property type="match status" value="1"/>
</dbReference>
<keyword evidence="5 7" id="KW-0663">Pyridoxal phosphate</keyword>
<dbReference type="EMBL" id="DRLI01000230">
    <property type="protein sequence ID" value="HHM02533.1"/>
    <property type="molecule type" value="Genomic_DNA"/>
</dbReference>
<evidence type="ECO:0000256" key="5">
    <source>
        <dbReference type="ARBA" id="ARBA00022898"/>
    </source>
</evidence>
<accession>A0A7V5RPU1</accession>
<evidence type="ECO:0000256" key="3">
    <source>
        <dbReference type="ARBA" id="ARBA00022605"/>
    </source>
</evidence>
<keyword evidence="3" id="KW-0028">Amino-acid biosynthesis</keyword>
<comment type="pathway">
    <text evidence="6">Amino-acid biosynthesis.</text>
</comment>
<dbReference type="InterPro" id="IPR005814">
    <property type="entry name" value="Aminotrans_3"/>
</dbReference>
<dbReference type="InterPro" id="IPR004636">
    <property type="entry name" value="AcOrn/SuccOrn_fam"/>
</dbReference>
<evidence type="ECO:0000256" key="4">
    <source>
        <dbReference type="ARBA" id="ARBA00022679"/>
    </source>
</evidence>
<evidence type="ECO:0000256" key="1">
    <source>
        <dbReference type="ARBA" id="ARBA00001933"/>
    </source>
</evidence>
<dbReference type="GO" id="GO:0006526">
    <property type="term" value="P:L-arginine biosynthetic process"/>
    <property type="evidence" value="ECO:0007669"/>
    <property type="project" value="UniProtKB-ARBA"/>
</dbReference>
<evidence type="ECO:0000256" key="6">
    <source>
        <dbReference type="ARBA" id="ARBA00029440"/>
    </source>
</evidence>
<dbReference type="AlphaFoldDB" id="A0A7V5RPU1"/>
<comment type="caution">
    <text evidence="8">The sequence shown here is derived from an EMBL/GenBank/DDBJ whole genome shotgun (WGS) entry which is preliminary data.</text>
</comment>
<dbReference type="PIRSF" id="PIRSF000521">
    <property type="entry name" value="Transaminase_4ab_Lys_Orn"/>
    <property type="match status" value="1"/>
</dbReference>
<reference evidence="8" key="1">
    <citation type="journal article" date="2020" name="mSystems">
        <title>Genome- and Community-Level Interaction Insights into Carbon Utilization and Element Cycling Functions of Hydrothermarchaeota in Hydrothermal Sediment.</title>
        <authorList>
            <person name="Zhou Z."/>
            <person name="Liu Y."/>
            <person name="Xu W."/>
            <person name="Pan J."/>
            <person name="Luo Z.H."/>
            <person name="Li M."/>
        </authorList>
    </citation>
    <scope>NUCLEOTIDE SEQUENCE [LARGE SCALE GENOMIC DNA]</scope>
    <source>
        <strain evidence="8">HyVt-460</strain>
    </source>
</reference>
<name>A0A7V5RPU1_CALAY</name>
<comment type="cofactor">
    <cofactor evidence="1">
        <name>pyridoxal 5'-phosphate</name>
        <dbReference type="ChEBI" id="CHEBI:597326"/>
    </cofactor>
</comment>
<protein>
    <submittedName>
        <fullName evidence="8">Acetylornithine/succinylornithine family transaminase</fullName>
    </submittedName>
</protein>
<dbReference type="Gene3D" id="3.90.1150.10">
    <property type="entry name" value="Aspartate Aminotransferase, domain 1"/>
    <property type="match status" value="1"/>
</dbReference>
<dbReference type="NCBIfam" id="TIGR00707">
    <property type="entry name" value="argD"/>
    <property type="match status" value="1"/>
</dbReference>
<keyword evidence="4" id="KW-0808">Transferase</keyword>
<dbReference type="Proteomes" id="UP000885771">
    <property type="component" value="Unassembled WGS sequence"/>
</dbReference>
<comment type="similarity">
    <text evidence="7">Belongs to the class-III pyridoxal-phosphate-dependent aminotransferase family.</text>
</comment>
<dbReference type="CDD" id="cd00610">
    <property type="entry name" value="OAT_like"/>
    <property type="match status" value="1"/>
</dbReference>
<dbReference type="NCBIfam" id="NF002325">
    <property type="entry name" value="PRK01278.1"/>
    <property type="match status" value="1"/>
</dbReference>
<proteinExistence type="inferred from homology"/>
<dbReference type="PANTHER" id="PTHR11986">
    <property type="entry name" value="AMINOTRANSFERASE CLASS III"/>
    <property type="match status" value="1"/>
</dbReference>
<evidence type="ECO:0000256" key="2">
    <source>
        <dbReference type="ARBA" id="ARBA00022576"/>
    </source>
</evidence>
<dbReference type="InterPro" id="IPR049704">
    <property type="entry name" value="Aminotrans_3_PPA_site"/>
</dbReference>
<dbReference type="FunFam" id="3.40.640.10:FF:000004">
    <property type="entry name" value="Acetylornithine aminotransferase"/>
    <property type="match status" value="1"/>
</dbReference>